<dbReference type="OrthoDB" id="1046747at2"/>
<evidence type="ECO:0000313" key="1">
    <source>
        <dbReference type="EMBL" id="THF53419.1"/>
    </source>
</evidence>
<proteinExistence type="predicted"/>
<comment type="caution">
    <text evidence="1">The sequence shown here is derived from an EMBL/GenBank/DDBJ whole genome shotgun (WGS) entry which is preliminary data.</text>
</comment>
<sequence>MRSTFTLLLFSFLLIACKKDQTKTETEPEIVNNWKDFKLTDNVKTVSEKSFLLANGQKAKPATENPNSYNTWLEFSPTGSLIHEKKILLEGGLLEETTFINKDKKLLVSQYVSPGKAFTTKYSWDDNGNNTIITRRNPEGVQLEKTLNTFIKNQRVEVRRFDDKDNLIDRNTYVFGSNGKIREEKSFLRETSVQYITTYTYDSNNNLQTEQRLNPDYKKIYTINNKYNDKNLLLQTETLNKDNTLEYSEVRTFDAKGNMTSNRTYDGFADGKILEEFKYDNNNNLIERKEIVNQEIVSHQLYTFDDHNNMIYEKTVGKGNKSATDRKIRYEYDKKGNWIKKTISIDNEPKYVVERTITYYK</sequence>
<dbReference type="PROSITE" id="PS51257">
    <property type="entry name" value="PROKAR_LIPOPROTEIN"/>
    <property type="match status" value="1"/>
</dbReference>
<dbReference type="RefSeq" id="WP_136401942.1">
    <property type="nucleotide sequence ID" value="NZ_SSNZ01000001.1"/>
</dbReference>
<accession>A0A4S4A4K2</accession>
<dbReference type="Proteomes" id="UP000307507">
    <property type="component" value="Unassembled WGS sequence"/>
</dbReference>
<dbReference type="Gene3D" id="2.180.10.10">
    <property type="entry name" value="RHS repeat-associated core"/>
    <property type="match status" value="1"/>
</dbReference>
<dbReference type="EMBL" id="SSNZ01000001">
    <property type="protein sequence ID" value="THF53419.1"/>
    <property type="molecule type" value="Genomic_DNA"/>
</dbReference>
<organism evidence="1 2">
    <name type="scientific">Flavobacterium supellecticarium</name>
    <dbReference type="NCBI Taxonomy" id="2565924"/>
    <lineage>
        <taxon>Bacteria</taxon>
        <taxon>Pseudomonadati</taxon>
        <taxon>Bacteroidota</taxon>
        <taxon>Flavobacteriia</taxon>
        <taxon>Flavobacteriales</taxon>
        <taxon>Flavobacteriaceae</taxon>
        <taxon>Flavobacterium</taxon>
    </lineage>
</organism>
<gene>
    <name evidence="1" type="ORF">E6C50_04235</name>
</gene>
<keyword evidence="2" id="KW-1185">Reference proteome</keyword>
<evidence type="ECO:0008006" key="3">
    <source>
        <dbReference type="Google" id="ProtNLM"/>
    </source>
</evidence>
<name>A0A4S4A4K2_9FLAO</name>
<protein>
    <recommendedName>
        <fullName evidence="3">YD repeat-containing protein</fullName>
    </recommendedName>
</protein>
<reference evidence="1 2" key="1">
    <citation type="submission" date="2019-04" db="EMBL/GenBank/DDBJ databases">
        <title>Flavobacterium sp. nov. isolated from construction timber.</title>
        <authorList>
            <person name="Lin S.-Y."/>
            <person name="Chang C.-T."/>
            <person name="Young C.-C."/>
        </authorList>
    </citation>
    <scope>NUCLEOTIDE SEQUENCE [LARGE SCALE GENOMIC DNA]</scope>
    <source>
        <strain evidence="1 2">CC-CTC003</strain>
    </source>
</reference>
<evidence type="ECO:0000313" key="2">
    <source>
        <dbReference type="Proteomes" id="UP000307507"/>
    </source>
</evidence>
<dbReference type="AlphaFoldDB" id="A0A4S4A4K2"/>